<dbReference type="InterPro" id="IPR036259">
    <property type="entry name" value="MFS_trans_sf"/>
</dbReference>
<gene>
    <name evidence="2" type="ORF">BC936DRAFT_143838</name>
</gene>
<dbReference type="AlphaFoldDB" id="A0A433DMA1"/>
<evidence type="ECO:0000313" key="2">
    <source>
        <dbReference type="EMBL" id="RUP51982.1"/>
    </source>
</evidence>
<evidence type="ECO:0008006" key="4">
    <source>
        <dbReference type="Google" id="ProtNLM"/>
    </source>
</evidence>
<accession>A0A433DMA1</accession>
<dbReference type="Proteomes" id="UP000268093">
    <property type="component" value="Unassembled WGS sequence"/>
</dbReference>
<dbReference type="SUPFAM" id="SSF103473">
    <property type="entry name" value="MFS general substrate transporter"/>
    <property type="match status" value="1"/>
</dbReference>
<feature type="transmembrane region" description="Helical" evidence="1">
    <location>
        <begin position="26"/>
        <end position="47"/>
    </location>
</feature>
<dbReference type="EMBL" id="RBNI01000289">
    <property type="protein sequence ID" value="RUP51982.1"/>
    <property type="molecule type" value="Genomic_DNA"/>
</dbReference>
<feature type="transmembrane region" description="Helical" evidence="1">
    <location>
        <begin position="62"/>
        <end position="83"/>
    </location>
</feature>
<protein>
    <recommendedName>
        <fullName evidence="4">Major facilitator superfamily (MFS) profile domain-containing protein</fullName>
    </recommendedName>
</protein>
<dbReference type="Gene3D" id="1.20.1250.20">
    <property type="entry name" value="MFS general substrate transporter like domains"/>
    <property type="match status" value="1"/>
</dbReference>
<evidence type="ECO:0000256" key="1">
    <source>
        <dbReference type="SAM" id="Phobius"/>
    </source>
</evidence>
<keyword evidence="1" id="KW-1133">Transmembrane helix</keyword>
<dbReference type="OrthoDB" id="2448875at2759"/>
<keyword evidence="3" id="KW-1185">Reference proteome</keyword>
<reference evidence="2 3" key="1">
    <citation type="journal article" date="2018" name="New Phytol.">
        <title>Phylogenomics of Endogonaceae and evolution of mycorrhizas within Mucoromycota.</title>
        <authorList>
            <person name="Chang Y."/>
            <person name="Desiro A."/>
            <person name="Na H."/>
            <person name="Sandor L."/>
            <person name="Lipzen A."/>
            <person name="Clum A."/>
            <person name="Barry K."/>
            <person name="Grigoriev I.V."/>
            <person name="Martin F.M."/>
            <person name="Stajich J.E."/>
            <person name="Smith M.E."/>
            <person name="Bonito G."/>
            <person name="Spatafora J.W."/>
        </authorList>
    </citation>
    <scope>NUCLEOTIDE SEQUENCE [LARGE SCALE GENOMIC DNA]</scope>
    <source>
        <strain evidence="2 3">GMNB39</strain>
    </source>
</reference>
<keyword evidence="1" id="KW-0472">Membrane</keyword>
<keyword evidence="1" id="KW-0812">Transmembrane</keyword>
<proteinExistence type="predicted"/>
<evidence type="ECO:0000313" key="3">
    <source>
        <dbReference type="Proteomes" id="UP000268093"/>
    </source>
</evidence>
<name>A0A433DMA1_9FUNG</name>
<comment type="caution">
    <text evidence="2">The sequence shown here is derived from an EMBL/GenBank/DDBJ whole genome shotgun (WGS) entry which is preliminary data.</text>
</comment>
<organism evidence="2 3">
    <name type="scientific">Jimgerdemannia flammicorona</name>
    <dbReference type="NCBI Taxonomy" id="994334"/>
    <lineage>
        <taxon>Eukaryota</taxon>
        <taxon>Fungi</taxon>
        <taxon>Fungi incertae sedis</taxon>
        <taxon>Mucoromycota</taxon>
        <taxon>Mucoromycotina</taxon>
        <taxon>Endogonomycetes</taxon>
        <taxon>Endogonales</taxon>
        <taxon>Endogonaceae</taxon>
        <taxon>Jimgerdemannia</taxon>
    </lineage>
</organism>
<sequence length="141" mass="15541">MYDSYFMFLTAILWGYISDRHGRRPVLLIGLLGNTITPALFGLRALAGLRAWWLSFQPSGQILHLCWLQLLGGISVLLALLDLSHGQSGGVRDRTPFLRGDSSRSTPAELCWVPNDQLWPNGIGGRNGSDGDWQVKTDGTC</sequence>